<proteinExistence type="predicted"/>
<evidence type="ECO:0000313" key="4">
    <source>
        <dbReference type="Proteomes" id="UP000319865"/>
    </source>
</evidence>
<dbReference type="AlphaFoldDB" id="A0A543P1Y4"/>
<name>A0A543P1Y4_9ACTN</name>
<keyword evidence="2" id="KW-0732">Signal</keyword>
<feature type="chain" id="PRO_5038687144" description="Lipoprotein LpqN" evidence="2">
    <location>
        <begin position="22"/>
        <end position="225"/>
    </location>
</feature>
<reference evidence="3 4" key="1">
    <citation type="submission" date="2019-06" db="EMBL/GenBank/DDBJ databases">
        <title>Sequencing the genomes of 1000 actinobacteria strains.</title>
        <authorList>
            <person name="Klenk H.-P."/>
        </authorList>
    </citation>
    <scope>NUCLEOTIDE SEQUENCE [LARGE SCALE GENOMIC DNA]</scope>
    <source>
        <strain evidence="3 4">DSM 46837</strain>
    </source>
</reference>
<gene>
    <name evidence="3" type="ORF">FHU33_4758</name>
</gene>
<sequence>MIRWRHAVPVFLTASTVTLSACGAVQGTAAVASQAVSPSAPATSSASAPSTPAATSRPAPPEPPYEPLDGVEAGVPDGWKTGSFNGLSFAVPAGARERPGITEPNRDGYVERAWNGAPIRGTTAPDGDGEALAEYLIQSSTTAVFDGAVPVGGARVFALTVPGAEVAAGSLDEEPVPAPGSGTVLRLRVYIQGSDGANYQAGMTTGDDSTGQQVVRQFIGALSVG</sequence>
<evidence type="ECO:0008006" key="5">
    <source>
        <dbReference type="Google" id="ProtNLM"/>
    </source>
</evidence>
<feature type="region of interest" description="Disordered" evidence="1">
    <location>
        <begin position="39"/>
        <end position="77"/>
    </location>
</feature>
<organism evidence="3 4">
    <name type="scientific">Blastococcus colisei</name>
    <dbReference type="NCBI Taxonomy" id="1564162"/>
    <lineage>
        <taxon>Bacteria</taxon>
        <taxon>Bacillati</taxon>
        <taxon>Actinomycetota</taxon>
        <taxon>Actinomycetes</taxon>
        <taxon>Geodermatophilales</taxon>
        <taxon>Geodermatophilaceae</taxon>
        <taxon>Blastococcus</taxon>
    </lineage>
</organism>
<evidence type="ECO:0000256" key="1">
    <source>
        <dbReference type="SAM" id="MobiDB-lite"/>
    </source>
</evidence>
<evidence type="ECO:0000313" key="3">
    <source>
        <dbReference type="EMBL" id="TQN38078.1"/>
    </source>
</evidence>
<comment type="caution">
    <text evidence="3">The sequence shown here is derived from an EMBL/GenBank/DDBJ whole genome shotgun (WGS) entry which is preliminary data.</text>
</comment>
<accession>A0A543P1Y4</accession>
<dbReference type="EMBL" id="VFQE01000002">
    <property type="protein sequence ID" value="TQN38078.1"/>
    <property type="molecule type" value="Genomic_DNA"/>
</dbReference>
<dbReference type="Proteomes" id="UP000319865">
    <property type="component" value="Unassembled WGS sequence"/>
</dbReference>
<keyword evidence="4" id="KW-1185">Reference proteome</keyword>
<feature type="signal peptide" evidence="2">
    <location>
        <begin position="1"/>
        <end position="21"/>
    </location>
</feature>
<dbReference type="PROSITE" id="PS51257">
    <property type="entry name" value="PROKAR_LIPOPROTEIN"/>
    <property type="match status" value="1"/>
</dbReference>
<evidence type="ECO:0000256" key="2">
    <source>
        <dbReference type="SAM" id="SignalP"/>
    </source>
</evidence>
<protein>
    <recommendedName>
        <fullName evidence="5">Lipoprotein LpqN</fullName>
    </recommendedName>
</protein>
<feature type="compositionally biased region" description="Low complexity" evidence="1">
    <location>
        <begin position="39"/>
        <end position="57"/>
    </location>
</feature>